<protein>
    <recommendedName>
        <fullName evidence="4">Transmembrane protein</fullName>
    </recommendedName>
</protein>
<feature type="compositionally biased region" description="Basic residues" evidence="1">
    <location>
        <begin position="83"/>
        <end position="103"/>
    </location>
</feature>
<evidence type="ECO:0008006" key="4">
    <source>
        <dbReference type="Google" id="ProtNLM"/>
    </source>
</evidence>
<feature type="transmembrane region" description="Helical" evidence="2">
    <location>
        <begin position="35"/>
        <end position="53"/>
    </location>
</feature>
<proteinExistence type="evidence at transcript level"/>
<dbReference type="AlphaFoldDB" id="Q8GX40"/>
<evidence type="ECO:0000256" key="1">
    <source>
        <dbReference type="SAM" id="MobiDB-lite"/>
    </source>
</evidence>
<evidence type="ECO:0000256" key="2">
    <source>
        <dbReference type="SAM" id="Phobius"/>
    </source>
</evidence>
<reference evidence="3" key="1">
    <citation type="submission" date="2002-11" db="EMBL/GenBank/DDBJ databases">
        <title>Arabidopsis thaliana full-length cDNA.</title>
        <authorList>
            <person name="Seki M."/>
            <person name="Iida K."/>
            <person name="Satou M."/>
            <person name="Sakurai T."/>
            <person name="Akiyama K."/>
            <person name="Ishida J."/>
            <person name="Nakajima M."/>
            <person name="Enju A."/>
            <person name="Kamiya A."/>
            <person name="Narusaka M."/>
            <person name="Carninci P."/>
            <person name="Kawai J."/>
            <person name="Hayashizaki Y."/>
            <person name="Shinozaki K."/>
        </authorList>
    </citation>
    <scope>NUCLEOTIDE SEQUENCE</scope>
</reference>
<keyword evidence="2" id="KW-0472">Membrane</keyword>
<organism evidence="3">
    <name type="scientific">Arabidopsis thaliana</name>
    <name type="common">Mouse-ear cress</name>
    <dbReference type="NCBI Taxonomy" id="3702"/>
    <lineage>
        <taxon>Eukaryota</taxon>
        <taxon>Viridiplantae</taxon>
        <taxon>Streptophyta</taxon>
        <taxon>Embryophyta</taxon>
        <taxon>Tracheophyta</taxon>
        <taxon>Spermatophyta</taxon>
        <taxon>Magnoliopsida</taxon>
        <taxon>eudicotyledons</taxon>
        <taxon>Gunneridae</taxon>
        <taxon>Pentapetalae</taxon>
        <taxon>rosids</taxon>
        <taxon>malvids</taxon>
        <taxon>Brassicales</taxon>
        <taxon>Brassicaceae</taxon>
        <taxon>Camelineae</taxon>
        <taxon>Arabidopsis</taxon>
    </lineage>
</organism>
<keyword evidence="2" id="KW-0812">Transmembrane</keyword>
<keyword evidence="2" id="KW-1133">Transmembrane helix</keyword>
<evidence type="ECO:0000313" key="3">
    <source>
        <dbReference type="EMBL" id="BAC43060.1"/>
    </source>
</evidence>
<accession>Q8GX40</accession>
<sequence>MLPVKHLKDPIHTSNLFIQIWILIRQVIQKLRRHLLLLLLCLLNSGLRRLLTLKNFGTLRFFSLPILENLHSVISSVLCLRGSSRRRRRRDRRTKKNPALRQR</sequence>
<name>Q8GX40_ARATH</name>
<dbReference type="EMBL" id="AK118452">
    <property type="protein sequence ID" value="BAC43060.1"/>
    <property type="molecule type" value="mRNA"/>
</dbReference>
<dbReference type="HOGENOM" id="CLU_2267471_0_0_1"/>
<feature type="region of interest" description="Disordered" evidence="1">
    <location>
        <begin position="82"/>
        <end position="103"/>
    </location>
</feature>
<feature type="transmembrane region" description="Helical" evidence="2">
    <location>
        <begin position="59"/>
        <end position="80"/>
    </location>
</feature>